<evidence type="ECO:0000256" key="8">
    <source>
        <dbReference type="ARBA" id="ARBA00023157"/>
    </source>
</evidence>
<feature type="domain" description="Ig-like" evidence="15">
    <location>
        <begin position="317"/>
        <end position="406"/>
    </location>
</feature>
<dbReference type="InterPro" id="IPR036116">
    <property type="entry name" value="FN3_sf"/>
</dbReference>
<dbReference type="InterPro" id="IPR003599">
    <property type="entry name" value="Ig_sub"/>
</dbReference>
<dbReference type="InterPro" id="IPR013098">
    <property type="entry name" value="Ig_I-set"/>
</dbReference>
<evidence type="ECO:0000256" key="4">
    <source>
        <dbReference type="ARBA" id="ARBA00022729"/>
    </source>
</evidence>
<keyword evidence="3 13" id="KW-0812">Transmembrane</keyword>
<evidence type="ECO:0000256" key="7">
    <source>
        <dbReference type="ARBA" id="ARBA00023136"/>
    </source>
</evidence>
<dbReference type="SUPFAM" id="SSF48726">
    <property type="entry name" value="Immunoglobulin"/>
    <property type="match status" value="5"/>
</dbReference>
<dbReference type="AlphaFoldDB" id="A0A814U4V1"/>
<dbReference type="InterPro" id="IPR003529">
    <property type="entry name" value="Hematopoietin_rcpt_Gp130_CS"/>
</dbReference>
<accession>A0A814U4V1</accession>
<dbReference type="InterPro" id="IPR007110">
    <property type="entry name" value="Ig-like_dom"/>
</dbReference>
<feature type="domain" description="Ig-like" evidence="15">
    <location>
        <begin position="138"/>
        <end position="213"/>
    </location>
</feature>
<dbReference type="SMART" id="SM00408">
    <property type="entry name" value="IGc2"/>
    <property type="match status" value="4"/>
</dbReference>
<feature type="signal peptide" evidence="14">
    <location>
        <begin position="1"/>
        <end position="28"/>
    </location>
</feature>
<keyword evidence="5" id="KW-0677">Repeat</keyword>
<keyword evidence="9" id="KW-0675">Receptor</keyword>
<feature type="domain" description="Fibronectin type-III" evidence="16">
    <location>
        <begin position="623"/>
        <end position="720"/>
    </location>
</feature>
<dbReference type="InterPro" id="IPR036179">
    <property type="entry name" value="Ig-like_dom_sf"/>
</dbReference>
<keyword evidence="10" id="KW-0325">Glycoprotein</keyword>
<evidence type="ECO:0000256" key="11">
    <source>
        <dbReference type="ARBA" id="ARBA00023319"/>
    </source>
</evidence>
<dbReference type="SMART" id="SM00409">
    <property type="entry name" value="IG"/>
    <property type="match status" value="5"/>
</dbReference>
<dbReference type="EMBL" id="CAJNOJ010000131">
    <property type="protein sequence ID" value="CAF1171605.1"/>
    <property type="molecule type" value="Genomic_DNA"/>
</dbReference>
<protein>
    <submittedName>
        <fullName evidence="17">Uncharacterized protein</fullName>
    </submittedName>
</protein>
<evidence type="ECO:0000256" key="10">
    <source>
        <dbReference type="ARBA" id="ARBA00023180"/>
    </source>
</evidence>
<dbReference type="PROSITE" id="PS01353">
    <property type="entry name" value="HEMATOPO_REC_L_F2"/>
    <property type="match status" value="1"/>
</dbReference>
<reference evidence="17" key="1">
    <citation type="submission" date="2021-02" db="EMBL/GenBank/DDBJ databases">
        <authorList>
            <person name="Nowell W R."/>
        </authorList>
    </citation>
    <scope>NUCLEOTIDE SEQUENCE</scope>
</reference>
<dbReference type="CDD" id="cd00063">
    <property type="entry name" value="FN3"/>
    <property type="match status" value="1"/>
</dbReference>
<dbReference type="CDD" id="cd00096">
    <property type="entry name" value="Ig"/>
    <property type="match status" value="2"/>
</dbReference>
<dbReference type="SUPFAM" id="SSF49265">
    <property type="entry name" value="Fibronectin type III"/>
    <property type="match status" value="2"/>
</dbReference>
<name>A0A814U4V1_ADIRI</name>
<evidence type="ECO:0000256" key="5">
    <source>
        <dbReference type="ARBA" id="ARBA00022737"/>
    </source>
</evidence>
<dbReference type="Pfam" id="PF13927">
    <property type="entry name" value="Ig_3"/>
    <property type="match status" value="2"/>
</dbReference>
<feature type="region of interest" description="Disordered" evidence="12">
    <location>
        <begin position="897"/>
        <end position="918"/>
    </location>
</feature>
<keyword evidence="6 13" id="KW-1133">Transmembrane helix</keyword>
<comment type="caution">
    <text evidence="17">The sequence shown here is derived from an EMBL/GenBank/DDBJ whole genome shotgun (WGS) entry which is preliminary data.</text>
</comment>
<feature type="domain" description="Fibronectin type-III" evidence="16">
    <location>
        <begin position="509"/>
        <end position="605"/>
    </location>
</feature>
<feature type="transmembrane region" description="Helical" evidence="13">
    <location>
        <begin position="729"/>
        <end position="753"/>
    </location>
</feature>
<dbReference type="PANTHER" id="PTHR12231">
    <property type="entry name" value="CTX-RELATED TYPE I TRANSMEMBRANE PROTEIN"/>
    <property type="match status" value="1"/>
</dbReference>
<dbReference type="InterPro" id="IPR013783">
    <property type="entry name" value="Ig-like_fold"/>
</dbReference>
<dbReference type="SMART" id="SM00060">
    <property type="entry name" value="FN3"/>
    <property type="match status" value="2"/>
</dbReference>
<evidence type="ECO:0000256" key="13">
    <source>
        <dbReference type="SAM" id="Phobius"/>
    </source>
</evidence>
<comment type="subcellular location">
    <subcellularLocation>
        <location evidence="1">Membrane</location>
        <topology evidence="1">Single-pass type I membrane protein</topology>
    </subcellularLocation>
</comment>
<evidence type="ECO:0000256" key="12">
    <source>
        <dbReference type="SAM" id="MobiDB-lite"/>
    </source>
</evidence>
<evidence type="ECO:0000313" key="18">
    <source>
        <dbReference type="Proteomes" id="UP000663852"/>
    </source>
</evidence>
<keyword evidence="11" id="KW-0393">Immunoglobulin domain</keyword>
<dbReference type="PROSITE" id="PS50835">
    <property type="entry name" value="IG_LIKE"/>
    <property type="match status" value="5"/>
</dbReference>
<dbReference type="OrthoDB" id="6234674at2759"/>
<dbReference type="GO" id="GO:0016020">
    <property type="term" value="C:membrane"/>
    <property type="evidence" value="ECO:0007669"/>
    <property type="project" value="UniProtKB-SubCell"/>
</dbReference>
<evidence type="ECO:0000256" key="2">
    <source>
        <dbReference type="ARBA" id="ARBA00008921"/>
    </source>
</evidence>
<dbReference type="InterPro" id="IPR003961">
    <property type="entry name" value="FN3_dom"/>
</dbReference>
<evidence type="ECO:0000256" key="9">
    <source>
        <dbReference type="ARBA" id="ARBA00023170"/>
    </source>
</evidence>
<evidence type="ECO:0000256" key="1">
    <source>
        <dbReference type="ARBA" id="ARBA00004479"/>
    </source>
</evidence>
<evidence type="ECO:0000256" key="14">
    <source>
        <dbReference type="SAM" id="SignalP"/>
    </source>
</evidence>
<evidence type="ECO:0000313" key="17">
    <source>
        <dbReference type="EMBL" id="CAF1171605.1"/>
    </source>
</evidence>
<feature type="chain" id="PRO_5032405213" evidence="14">
    <location>
        <begin position="29"/>
        <end position="972"/>
    </location>
</feature>
<evidence type="ECO:0000256" key="3">
    <source>
        <dbReference type="ARBA" id="ARBA00022692"/>
    </source>
</evidence>
<dbReference type="Proteomes" id="UP000663852">
    <property type="component" value="Unassembled WGS sequence"/>
</dbReference>
<keyword evidence="4 14" id="KW-0732">Signal</keyword>
<feature type="domain" description="Ig-like" evidence="15">
    <location>
        <begin position="424"/>
        <end position="500"/>
    </location>
</feature>
<proteinExistence type="inferred from homology"/>
<organism evidence="17 18">
    <name type="scientific">Adineta ricciae</name>
    <name type="common">Rotifer</name>
    <dbReference type="NCBI Taxonomy" id="249248"/>
    <lineage>
        <taxon>Eukaryota</taxon>
        <taxon>Metazoa</taxon>
        <taxon>Spiralia</taxon>
        <taxon>Gnathifera</taxon>
        <taxon>Rotifera</taxon>
        <taxon>Eurotatoria</taxon>
        <taxon>Bdelloidea</taxon>
        <taxon>Adinetida</taxon>
        <taxon>Adinetidae</taxon>
        <taxon>Adineta</taxon>
    </lineage>
</organism>
<feature type="domain" description="Ig-like" evidence="15">
    <location>
        <begin position="236"/>
        <end position="314"/>
    </location>
</feature>
<dbReference type="GO" id="GO:0004896">
    <property type="term" value="F:cytokine receptor activity"/>
    <property type="evidence" value="ECO:0007669"/>
    <property type="project" value="InterPro"/>
</dbReference>
<dbReference type="InterPro" id="IPR003598">
    <property type="entry name" value="Ig_sub2"/>
</dbReference>
<keyword evidence="8" id="KW-1015">Disulfide bond</keyword>
<gene>
    <name evidence="17" type="ORF">EDS130_LOCUS23719</name>
</gene>
<dbReference type="Pfam" id="PF07679">
    <property type="entry name" value="I-set"/>
    <property type="match status" value="2"/>
</dbReference>
<evidence type="ECO:0000259" key="16">
    <source>
        <dbReference type="PROSITE" id="PS50853"/>
    </source>
</evidence>
<keyword evidence="7 13" id="KW-0472">Membrane</keyword>
<feature type="domain" description="Ig-like" evidence="15">
    <location>
        <begin position="36"/>
        <end position="114"/>
    </location>
</feature>
<dbReference type="PROSITE" id="PS50853">
    <property type="entry name" value="FN3"/>
    <property type="match status" value="2"/>
</dbReference>
<dbReference type="Gene3D" id="2.60.40.10">
    <property type="entry name" value="Immunoglobulins"/>
    <property type="match status" value="7"/>
</dbReference>
<dbReference type="PANTHER" id="PTHR12231:SF240">
    <property type="entry name" value="PROTEIN TURTLE HOMOLOG B"/>
    <property type="match status" value="1"/>
</dbReference>
<comment type="similarity">
    <text evidence="2">Belongs to the type I cytokine receptor family. Type 2 subfamily.</text>
</comment>
<evidence type="ECO:0000259" key="15">
    <source>
        <dbReference type="PROSITE" id="PS50835"/>
    </source>
</evidence>
<evidence type="ECO:0000256" key="6">
    <source>
        <dbReference type="ARBA" id="ARBA00022989"/>
    </source>
</evidence>
<dbReference type="InterPro" id="IPR051170">
    <property type="entry name" value="Neural/epithelial_adhesion"/>
</dbReference>
<sequence>MSILKIIKNVFVILYFVCVLSSITSSSSILIDSEIGDVNVIIPCPIDRTKWTFPTILQWYRSDNNYTKPIASQFDDYPVHIDDFYRYKYSLLSNGSLNIANVQLNDNDTFECRLILIDRGLLDIKDKYLITFRVNEKPRFINLSNSLQIAPHYTTVDFICQIYGVPVPVVTWYRIFEKNGNEDQELVSGNAQQLTMHNIDDRMAGHYRCRGENRLGVVQHDFQLLIRGSIYWRRFPQSQTVKINESLILKCEGESSEPLQYHWLKDDLPISDVIASQDRIRTYSDGVLNIQRIEPSDHGLYVCIISASKLVNVRSKPAIITVTYPPMPSRSRQVGNLTLIRGSVGICPCLLDAYPPIQSVAWYRNDKSIRIESRSSGAYSINSDYSLVIKSVESTNDGKYFCRAQNLEGFGQDSLPFYVETREPIKFLLKPKSIYRVHERDQLIIPCVAFGNPQPMIKWFKDTLDLKDTNSNLTLDSIDKTDHGIYVCQASNEHTTTNITTLIIVENTTPQAPHHVEYKQFGPNLVLSWDAGYDGGQAQHFIIWYRLLHAKKRDWHQVRVLPTNATEFILFDLKLQQTYEITIVAENQFGLGTFTPIRTIELNNTENISADYLHDSQKPNLSRPASPTNLRLSQSRSNLYITWNHPSSTNIVSYVIQWRSTILFNNQQSQQFIVVDYPTNSYTIKDIKQTKYLVEIFSYSDTGTYSLPVRSQIDIQFNSILAYSGSSRILIVSLCILILLTIGSMCVCVFCIFKYYHYRRTYCTDIECDNKWKWWCFPSTRYKLGDCSHMKVDRYHANLLKTNDLATTPLYNPQNRILPQANAACLRPPSPQDTYTDSTISLAKVTTVPRCRDSIISNPIATPQLTRSSQPMDKPHTIVSSTLTFAAIDENKTTSFAESTSSGNISPIPYADSDTRKNASRVPLEAVPEMNELDVANRYSFEPTLSVSHYSRTVQPSPVLITFDSSSLKRRT</sequence>